<gene>
    <name evidence="1" type="ORF">L207DRAFT_432028</name>
</gene>
<dbReference type="EMBL" id="KZ613949">
    <property type="protein sequence ID" value="PMD37459.1"/>
    <property type="molecule type" value="Genomic_DNA"/>
</dbReference>
<name>A0A2J6RG14_HYAVF</name>
<protein>
    <submittedName>
        <fullName evidence="1">Uncharacterized protein</fullName>
    </submittedName>
</protein>
<keyword evidence="2" id="KW-1185">Reference proteome</keyword>
<dbReference type="OrthoDB" id="5405126at2759"/>
<dbReference type="AlphaFoldDB" id="A0A2J6RG14"/>
<accession>A0A2J6RG14</accession>
<evidence type="ECO:0000313" key="2">
    <source>
        <dbReference type="Proteomes" id="UP000235786"/>
    </source>
</evidence>
<organism evidence="1 2">
    <name type="scientific">Hyaloscypha variabilis (strain UAMH 11265 / GT02V1 / F)</name>
    <name type="common">Meliniomyces variabilis</name>
    <dbReference type="NCBI Taxonomy" id="1149755"/>
    <lineage>
        <taxon>Eukaryota</taxon>
        <taxon>Fungi</taxon>
        <taxon>Dikarya</taxon>
        <taxon>Ascomycota</taxon>
        <taxon>Pezizomycotina</taxon>
        <taxon>Leotiomycetes</taxon>
        <taxon>Helotiales</taxon>
        <taxon>Hyaloscyphaceae</taxon>
        <taxon>Hyaloscypha</taxon>
        <taxon>Hyaloscypha variabilis</taxon>
    </lineage>
</organism>
<evidence type="ECO:0000313" key="1">
    <source>
        <dbReference type="EMBL" id="PMD37459.1"/>
    </source>
</evidence>
<reference evidence="1 2" key="1">
    <citation type="submission" date="2016-04" db="EMBL/GenBank/DDBJ databases">
        <title>A degradative enzymes factory behind the ericoid mycorrhizal symbiosis.</title>
        <authorList>
            <consortium name="DOE Joint Genome Institute"/>
            <person name="Martino E."/>
            <person name="Morin E."/>
            <person name="Grelet G."/>
            <person name="Kuo A."/>
            <person name="Kohler A."/>
            <person name="Daghino S."/>
            <person name="Barry K."/>
            <person name="Choi C."/>
            <person name="Cichocki N."/>
            <person name="Clum A."/>
            <person name="Copeland A."/>
            <person name="Hainaut M."/>
            <person name="Haridas S."/>
            <person name="Labutti K."/>
            <person name="Lindquist E."/>
            <person name="Lipzen A."/>
            <person name="Khouja H.-R."/>
            <person name="Murat C."/>
            <person name="Ohm R."/>
            <person name="Olson A."/>
            <person name="Spatafora J."/>
            <person name="Veneault-Fourrey C."/>
            <person name="Henrissat B."/>
            <person name="Grigoriev I."/>
            <person name="Martin F."/>
            <person name="Perotto S."/>
        </authorList>
    </citation>
    <scope>NUCLEOTIDE SEQUENCE [LARGE SCALE GENOMIC DNA]</scope>
    <source>
        <strain evidence="1 2">F</strain>
    </source>
</reference>
<proteinExistence type="predicted"/>
<dbReference type="Proteomes" id="UP000235786">
    <property type="component" value="Unassembled WGS sequence"/>
</dbReference>
<sequence>MSGRGLGKAFRCCDCAVNTSSRGISIQRRNFTSSPSWRRHGAIPAFTETSSPELNDLLSELRLKIVLPSHLSKQQKNLVYRKKFENELSTEPVIATIAEEDFQLQHIDKRKDLPNVRKSLYKAMSLMKDKKDWANLPNLLAGLNTSGANMSASKVKSMILSKILAAGRQETLLECLRRGEVTGIQLKDPDFVTRVLLTMQMRAFRADWHEHETAKALKWAEMVVELMEDPKHAGSRFLAGENDPRLQPAVIGLLLELAAVRAVKHLESRDEDGKVAEYGARLLGTLLEFKTPAEETINGLNSWLWTHAPVLHGIYEALKVLESSSAVAEGLQKKGEELDVMVSTYHEKLASLASKDGNQLMGLQVYEKLLG</sequence>